<organism evidence="1 2">
    <name type="scientific">Protopolystoma xenopodis</name>
    <dbReference type="NCBI Taxonomy" id="117903"/>
    <lineage>
        <taxon>Eukaryota</taxon>
        <taxon>Metazoa</taxon>
        <taxon>Spiralia</taxon>
        <taxon>Lophotrochozoa</taxon>
        <taxon>Platyhelminthes</taxon>
        <taxon>Monogenea</taxon>
        <taxon>Polyopisthocotylea</taxon>
        <taxon>Polystomatidea</taxon>
        <taxon>Polystomatidae</taxon>
        <taxon>Protopolystoma</taxon>
    </lineage>
</organism>
<keyword evidence="2" id="KW-1185">Reference proteome</keyword>
<protein>
    <submittedName>
        <fullName evidence="1">Uncharacterized protein</fullName>
    </submittedName>
</protein>
<reference evidence="1" key="1">
    <citation type="submission" date="2018-11" db="EMBL/GenBank/DDBJ databases">
        <authorList>
            <consortium name="Pathogen Informatics"/>
        </authorList>
    </citation>
    <scope>NUCLEOTIDE SEQUENCE</scope>
</reference>
<dbReference type="Proteomes" id="UP000784294">
    <property type="component" value="Unassembled WGS sequence"/>
</dbReference>
<sequence length="282" mass="31066">MLASGPTGLTTGLNLLGPNANGRWDSRYAGTNSGWSSTSQLLCHLNLMLGGPLGSIALTSLQRLPGCRGRHLVDHEGLTCIICLLIVSSAHSTYRKNIIPILKKVLRNLSCHPATRNWLICTLLWLLKNISNNGLDGQSKSITDDSRGTVFPHLPHTDRPLNNNSIFLSGFEAVLGFWVRIFHPVCVSDDNKSDKTSSLTYIIHPRASPMASWVLLDTLGDLTRACPANFYPIYMPYVSKTINDSQDEPMPMIFEESGALCSDSPATDRKHNSNCLCKIERF</sequence>
<name>A0A448X9W5_9PLAT</name>
<evidence type="ECO:0000313" key="1">
    <source>
        <dbReference type="EMBL" id="VEL31727.1"/>
    </source>
</evidence>
<accession>A0A448X9W5</accession>
<dbReference type="OrthoDB" id="8068875at2759"/>
<dbReference type="AlphaFoldDB" id="A0A448X9W5"/>
<gene>
    <name evidence="1" type="ORF">PXEA_LOCUS25167</name>
</gene>
<proteinExistence type="predicted"/>
<comment type="caution">
    <text evidence="1">The sequence shown here is derived from an EMBL/GenBank/DDBJ whole genome shotgun (WGS) entry which is preliminary data.</text>
</comment>
<dbReference type="EMBL" id="CAAALY010125705">
    <property type="protein sequence ID" value="VEL31727.1"/>
    <property type="molecule type" value="Genomic_DNA"/>
</dbReference>
<evidence type="ECO:0000313" key="2">
    <source>
        <dbReference type="Proteomes" id="UP000784294"/>
    </source>
</evidence>